<evidence type="ECO:0000256" key="7">
    <source>
        <dbReference type="ARBA" id="ARBA00049663"/>
    </source>
</evidence>
<protein>
    <submittedName>
        <fullName evidence="8">Gluconate transporter</fullName>
    </submittedName>
</protein>
<evidence type="ECO:0000256" key="6">
    <source>
        <dbReference type="ARBA" id="ARBA00023136"/>
    </source>
</evidence>
<dbReference type="EMBL" id="CP025003">
    <property type="protein sequence ID" value="ATZ96187.1"/>
    <property type="molecule type" value="Genomic_DNA"/>
</dbReference>
<dbReference type="Pfam" id="PF02447">
    <property type="entry name" value="GntP_permease"/>
    <property type="match status" value="1"/>
</dbReference>
<dbReference type="RefSeq" id="WP_038664809.1">
    <property type="nucleotide sequence ID" value="NZ_BMJF01000016.1"/>
</dbReference>
<dbReference type="GO" id="GO:0005886">
    <property type="term" value="C:plasma membrane"/>
    <property type="evidence" value="ECO:0007669"/>
    <property type="project" value="UniProtKB-SubCell"/>
</dbReference>
<reference evidence="9" key="1">
    <citation type="journal article" date="2018" name="Genome Announc.">
        <title>Complete genome sequence of a Dickeya fangzhongdai type strain causing bleeding canker of pear tree trunks.</title>
        <authorList>
            <person name="Zhao Y."/>
            <person name="Tian Y."/>
            <person name="Li X."/>
            <person name="Hu B."/>
        </authorList>
    </citation>
    <scope>NUCLEOTIDE SEQUENCE [LARGE SCALE GENOMIC DNA]</scope>
    <source>
        <strain evidence="9">DSM 101947</strain>
    </source>
</reference>
<keyword evidence="4" id="KW-0812">Transmembrane</keyword>
<evidence type="ECO:0000313" key="9">
    <source>
        <dbReference type="Proteomes" id="UP000231901"/>
    </source>
</evidence>
<dbReference type="NCBIfam" id="TIGR00791">
    <property type="entry name" value="gntP"/>
    <property type="match status" value="1"/>
</dbReference>
<dbReference type="PIRSF" id="PIRSF002746">
    <property type="entry name" value="Gluconate_transporter"/>
    <property type="match status" value="1"/>
</dbReference>
<name>A0A2K8QRS5_9GAMM</name>
<gene>
    <name evidence="8" type="ORF">CVE23_20745</name>
</gene>
<organism evidence="8 9">
    <name type="scientific">Dickeya fangzhongdai</name>
    <dbReference type="NCBI Taxonomy" id="1778540"/>
    <lineage>
        <taxon>Bacteria</taxon>
        <taxon>Pseudomonadati</taxon>
        <taxon>Pseudomonadota</taxon>
        <taxon>Gammaproteobacteria</taxon>
        <taxon>Enterobacterales</taxon>
        <taxon>Pectobacteriaceae</taxon>
        <taxon>Dickeya</taxon>
    </lineage>
</organism>
<evidence type="ECO:0000256" key="2">
    <source>
        <dbReference type="ARBA" id="ARBA00022448"/>
    </source>
</evidence>
<evidence type="ECO:0000256" key="4">
    <source>
        <dbReference type="ARBA" id="ARBA00022692"/>
    </source>
</evidence>
<dbReference type="Proteomes" id="UP000231901">
    <property type="component" value="Chromosome"/>
</dbReference>
<dbReference type="PANTHER" id="PTHR30354">
    <property type="entry name" value="GNT FAMILY GLUCONATE TRANSPORTER"/>
    <property type="match status" value="1"/>
</dbReference>
<keyword evidence="3" id="KW-1003">Cell membrane</keyword>
<comment type="similarity">
    <text evidence="7">Belongs to the GntP permease family.</text>
</comment>
<keyword evidence="9" id="KW-1185">Reference proteome</keyword>
<dbReference type="AlphaFoldDB" id="A0A2K8QRS5"/>
<evidence type="ECO:0000313" key="8">
    <source>
        <dbReference type="EMBL" id="ATZ96187.1"/>
    </source>
</evidence>
<keyword evidence="5" id="KW-1133">Transmembrane helix</keyword>
<keyword evidence="2" id="KW-0813">Transport</keyword>
<dbReference type="KEGG" id="dfn:CVE23_20745"/>
<dbReference type="NCBIfam" id="NF011560">
    <property type="entry name" value="PRK14984.1"/>
    <property type="match status" value="1"/>
</dbReference>
<sequence length="438" mass="46051">MPLVIVAVGVALLLVLMIRFKLNGFIALILVALAVGIMQGMPVQKVMTSIKNGVGGTLGTLALIMGFGAMLGKLLADCGGAQRIATTLINRFGRKHIQWAIVLTGFTVGFALFYEVGFVLLLPLVFSIVASARIPLLYAGVPMAAALSVTHGFLPPHPGPTAIASLFHADMGKTLLYGTLLGIPTVILAGPVYARFLKKIDKPIPEGLYNPKQFTEQEMPSFVVSVMTALVPVILMALRAVAEMVLPKGHALLPYAEFFGDPVMATLIAVLIAIFTFGLNRGRSMDEVMGTITDSIKIIAMMLLILGGGGAFKQVLVDSGVDKYIAGMMNGSSVSPLLLGWLIAAVLRLALGSATVAALTAGGIVAPIIATSGVSPELMVIAVGSGSVIFSHVNDPGFWLFKEYFNLSIPETLKSWSALETIIAVCGLVGTLLLSYVV</sequence>
<comment type="subcellular location">
    <subcellularLocation>
        <location evidence="1">Cell membrane</location>
        <topology evidence="1">Multi-pass membrane protein</topology>
    </subcellularLocation>
</comment>
<dbReference type="InterPro" id="IPR003474">
    <property type="entry name" value="Glcn_transporter"/>
</dbReference>
<dbReference type="GO" id="GO:0015128">
    <property type="term" value="F:gluconate transmembrane transporter activity"/>
    <property type="evidence" value="ECO:0007669"/>
    <property type="project" value="InterPro"/>
</dbReference>
<dbReference type="PANTHER" id="PTHR30354:SF22">
    <property type="entry name" value="HIGH-AFFINITY GLUCONATE TRANSPORTER"/>
    <property type="match status" value="1"/>
</dbReference>
<dbReference type="KEGG" id="ced:LH89_14165"/>
<evidence type="ECO:0000256" key="5">
    <source>
        <dbReference type="ARBA" id="ARBA00022989"/>
    </source>
</evidence>
<dbReference type="OrthoDB" id="9787129at2"/>
<evidence type="ECO:0000256" key="3">
    <source>
        <dbReference type="ARBA" id="ARBA00022475"/>
    </source>
</evidence>
<keyword evidence="6" id="KW-0472">Membrane</keyword>
<proteinExistence type="inferred from homology"/>
<evidence type="ECO:0000256" key="1">
    <source>
        <dbReference type="ARBA" id="ARBA00004651"/>
    </source>
</evidence>
<accession>A0A2K8QRS5</accession>
<dbReference type="GeneID" id="66566749"/>